<dbReference type="InParanoid" id="A0A0H2RXF0"/>
<dbReference type="EMBL" id="KQ085948">
    <property type="protein sequence ID" value="KLO14153.1"/>
    <property type="molecule type" value="Genomic_DNA"/>
</dbReference>
<evidence type="ECO:0000256" key="1">
    <source>
        <dbReference type="SAM" id="MobiDB-lite"/>
    </source>
</evidence>
<name>A0A0H2RXF0_9AGAM</name>
<dbReference type="PANTHER" id="PTHR11614">
    <property type="entry name" value="PHOSPHOLIPASE-RELATED"/>
    <property type="match status" value="1"/>
</dbReference>
<feature type="region of interest" description="Disordered" evidence="1">
    <location>
        <begin position="70"/>
        <end position="90"/>
    </location>
</feature>
<reference evidence="3 4" key="1">
    <citation type="submission" date="2015-04" db="EMBL/GenBank/DDBJ databases">
        <title>Complete genome sequence of Schizopora paradoxa KUC8140, a cosmopolitan wood degrader in East Asia.</title>
        <authorList>
            <consortium name="DOE Joint Genome Institute"/>
            <person name="Min B."/>
            <person name="Park H."/>
            <person name="Jang Y."/>
            <person name="Kim J.-J."/>
            <person name="Kim K.H."/>
            <person name="Pangilinan J."/>
            <person name="Lipzen A."/>
            <person name="Riley R."/>
            <person name="Grigoriev I.V."/>
            <person name="Spatafora J.W."/>
            <person name="Choi I.-G."/>
        </authorList>
    </citation>
    <scope>NUCLEOTIDE SEQUENCE [LARGE SCALE GENOMIC DNA]</scope>
    <source>
        <strain evidence="3 4">KUC8140</strain>
    </source>
</reference>
<gene>
    <name evidence="3" type="ORF">SCHPADRAFT_873182</name>
</gene>
<dbReference type="InterPro" id="IPR022742">
    <property type="entry name" value="Hydrolase_4"/>
</dbReference>
<dbReference type="Proteomes" id="UP000053477">
    <property type="component" value="Unassembled WGS sequence"/>
</dbReference>
<dbReference type="InterPro" id="IPR029058">
    <property type="entry name" value="AB_hydrolase_fold"/>
</dbReference>
<protein>
    <submittedName>
        <fullName evidence="3">Lysophospholipase</fullName>
    </submittedName>
</protein>
<dbReference type="FunCoup" id="A0A0H2RXF0">
    <property type="interactions" value="144"/>
</dbReference>
<dbReference type="InterPro" id="IPR051044">
    <property type="entry name" value="MAG_DAG_Lipase"/>
</dbReference>
<dbReference type="SUPFAM" id="SSF53474">
    <property type="entry name" value="alpha/beta-Hydrolases"/>
    <property type="match status" value="1"/>
</dbReference>
<feature type="compositionally biased region" description="Basic and acidic residues" evidence="1">
    <location>
        <begin position="72"/>
        <end position="90"/>
    </location>
</feature>
<dbReference type="AlphaFoldDB" id="A0A0H2RXF0"/>
<dbReference type="STRING" id="27342.A0A0H2RXF0"/>
<dbReference type="OrthoDB" id="10249433at2759"/>
<dbReference type="Pfam" id="PF12146">
    <property type="entry name" value="Hydrolase_4"/>
    <property type="match status" value="1"/>
</dbReference>
<keyword evidence="4" id="KW-1185">Reference proteome</keyword>
<proteinExistence type="predicted"/>
<dbReference type="Gene3D" id="3.40.50.1820">
    <property type="entry name" value="alpha/beta hydrolase"/>
    <property type="match status" value="1"/>
</dbReference>
<feature type="domain" description="Serine aminopeptidase S33" evidence="2">
    <location>
        <begin position="29"/>
        <end position="280"/>
    </location>
</feature>
<organism evidence="3 4">
    <name type="scientific">Schizopora paradoxa</name>
    <dbReference type="NCBI Taxonomy" id="27342"/>
    <lineage>
        <taxon>Eukaryota</taxon>
        <taxon>Fungi</taxon>
        <taxon>Dikarya</taxon>
        <taxon>Basidiomycota</taxon>
        <taxon>Agaricomycotina</taxon>
        <taxon>Agaricomycetes</taxon>
        <taxon>Hymenochaetales</taxon>
        <taxon>Schizoporaceae</taxon>
        <taxon>Schizopora</taxon>
    </lineage>
</organism>
<evidence type="ECO:0000259" key="2">
    <source>
        <dbReference type="Pfam" id="PF12146"/>
    </source>
</evidence>
<evidence type="ECO:0000313" key="3">
    <source>
        <dbReference type="EMBL" id="KLO14153.1"/>
    </source>
</evidence>
<evidence type="ECO:0000313" key="4">
    <source>
        <dbReference type="Proteomes" id="UP000053477"/>
    </source>
</evidence>
<sequence length="307" mass="34062">MTDTPYSESWLAGPRNTIFYTRRYTPTSTPKALLVFMHGFIEHIGRYEHVFPSWRDRGISVFTLDQRGFGRTAEDKQHRSKDSSYGKTSDEDQAKDCEWAIKAARIGMDSVPTFLMGHSMGGGLVLSFASRPEFEPTVSSLSGVIATSPLIQQTHPTSPLLRAPGGLMSHVLPNMTIPAPVKADLLTHDAECNAAYLKDPLVKEKATLKCISDMFDRGDAILKSQYKSWPERLPVLICHGSADEVTSPMASNLFIEKIVASDKKLSIYEGGFHELHNEPNGVKEKLIEECISWVESHLPSSTPVARL</sequence>
<accession>A0A0H2RXF0</accession>